<organism evidence="1 2">
    <name type="scientific">Pistacia atlantica</name>
    <dbReference type="NCBI Taxonomy" id="434234"/>
    <lineage>
        <taxon>Eukaryota</taxon>
        <taxon>Viridiplantae</taxon>
        <taxon>Streptophyta</taxon>
        <taxon>Embryophyta</taxon>
        <taxon>Tracheophyta</taxon>
        <taxon>Spermatophyta</taxon>
        <taxon>Magnoliopsida</taxon>
        <taxon>eudicotyledons</taxon>
        <taxon>Gunneridae</taxon>
        <taxon>Pentapetalae</taxon>
        <taxon>rosids</taxon>
        <taxon>malvids</taxon>
        <taxon>Sapindales</taxon>
        <taxon>Anacardiaceae</taxon>
        <taxon>Pistacia</taxon>
    </lineage>
</organism>
<evidence type="ECO:0000313" key="1">
    <source>
        <dbReference type="EMBL" id="KAJ0086600.1"/>
    </source>
</evidence>
<comment type="caution">
    <text evidence="1">The sequence shown here is derived from an EMBL/GenBank/DDBJ whole genome shotgun (WGS) entry which is preliminary data.</text>
</comment>
<gene>
    <name evidence="1" type="ORF">Patl1_06899</name>
</gene>
<protein>
    <submittedName>
        <fullName evidence="1">Uncharacterized protein</fullName>
    </submittedName>
</protein>
<proteinExistence type="predicted"/>
<dbReference type="Proteomes" id="UP001164250">
    <property type="component" value="Chromosome 10"/>
</dbReference>
<evidence type="ECO:0000313" key="2">
    <source>
        <dbReference type="Proteomes" id="UP001164250"/>
    </source>
</evidence>
<keyword evidence="2" id="KW-1185">Reference proteome</keyword>
<sequence length="49" mass="5373">MPLMPWATHVLQWPGQRVAIPRGGANSKNLSSVWIAATTHLHEARIASN</sequence>
<dbReference type="EMBL" id="CM047906">
    <property type="protein sequence ID" value="KAJ0086600.1"/>
    <property type="molecule type" value="Genomic_DNA"/>
</dbReference>
<reference evidence="2" key="1">
    <citation type="journal article" date="2023" name="G3 (Bethesda)">
        <title>Genome assembly and association tests identify interacting loci associated with vigor, precocity, and sex in interspecific pistachio rootstocks.</title>
        <authorList>
            <person name="Palmer W."/>
            <person name="Jacygrad E."/>
            <person name="Sagayaradj S."/>
            <person name="Cavanaugh K."/>
            <person name="Han R."/>
            <person name="Bertier L."/>
            <person name="Beede B."/>
            <person name="Kafkas S."/>
            <person name="Golino D."/>
            <person name="Preece J."/>
            <person name="Michelmore R."/>
        </authorList>
    </citation>
    <scope>NUCLEOTIDE SEQUENCE [LARGE SCALE GENOMIC DNA]</scope>
</reference>
<accession>A0ACC1AIU6</accession>
<name>A0ACC1AIU6_9ROSI</name>